<dbReference type="PANTHER" id="PTHR43861">
    <property type="entry name" value="TRANS-ACONITATE 2-METHYLTRANSFERASE-RELATED"/>
    <property type="match status" value="1"/>
</dbReference>
<evidence type="ECO:0000256" key="1">
    <source>
        <dbReference type="ARBA" id="ARBA00022679"/>
    </source>
</evidence>
<evidence type="ECO:0000313" key="3">
    <source>
        <dbReference type="EMBL" id="TXK12842.1"/>
    </source>
</evidence>
<dbReference type="GO" id="GO:0032259">
    <property type="term" value="P:methylation"/>
    <property type="evidence" value="ECO:0007669"/>
    <property type="project" value="UniProtKB-KW"/>
</dbReference>
<sequence length="219" mass="23436">MAHSSDEALTDPAEFWEARYLSHRGENGVVWSGRVNAAVEREVSGLTPGTALELGSGEGGDALWLAGEGWSVTALDISANALAVGAAKAAELGLADRVEWMQTDLATWRPSAEYDLVTAAFLHSPVELPREEILRRAVSAVAPGGRLLIVGHGAFPPGSSHDHDREAPPLPTSDEVLASLDLPEGWVVETNESVDREVEWRDQGTVTLTDAVVRVRRDA</sequence>
<keyword evidence="1 3" id="KW-0808">Transferase</keyword>
<dbReference type="CDD" id="cd02440">
    <property type="entry name" value="AdoMet_MTases"/>
    <property type="match status" value="1"/>
</dbReference>
<feature type="domain" description="Methyltransferase" evidence="2">
    <location>
        <begin position="52"/>
        <end position="145"/>
    </location>
</feature>
<name>A0A5C8I1G1_9MICO</name>
<gene>
    <name evidence="3" type="ORF">FVP77_05165</name>
</gene>
<comment type="caution">
    <text evidence="3">The sequence shown here is derived from an EMBL/GenBank/DDBJ whole genome shotgun (WGS) entry which is preliminary data.</text>
</comment>
<dbReference type="Pfam" id="PF13649">
    <property type="entry name" value="Methyltransf_25"/>
    <property type="match status" value="1"/>
</dbReference>
<keyword evidence="3" id="KW-0489">Methyltransferase</keyword>
<dbReference type="AlphaFoldDB" id="A0A5C8I1G1"/>
<dbReference type="PANTHER" id="PTHR43861:SF3">
    <property type="entry name" value="PUTATIVE (AFU_ORTHOLOGUE AFUA_2G14390)-RELATED"/>
    <property type="match status" value="1"/>
</dbReference>
<dbReference type="Proteomes" id="UP000321034">
    <property type="component" value="Unassembled WGS sequence"/>
</dbReference>
<dbReference type="EMBL" id="VRSV01000001">
    <property type="protein sequence ID" value="TXK12842.1"/>
    <property type="molecule type" value="Genomic_DNA"/>
</dbReference>
<dbReference type="GO" id="GO:0008168">
    <property type="term" value="F:methyltransferase activity"/>
    <property type="evidence" value="ECO:0007669"/>
    <property type="project" value="UniProtKB-KW"/>
</dbReference>
<reference evidence="3 4" key="1">
    <citation type="submission" date="2019-08" db="EMBL/GenBank/DDBJ databases">
        <authorList>
            <person name="Dong K."/>
        </authorList>
    </citation>
    <scope>NUCLEOTIDE SEQUENCE [LARGE SCALE GENOMIC DNA]</scope>
    <source>
        <strain evidence="3 4">JCM14558</strain>
    </source>
</reference>
<evidence type="ECO:0000259" key="2">
    <source>
        <dbReference type="Pfam" id="PF13649"/>
    </source>
</evidence>
<dbReference type="InterPro" id="IPR041698">
    <property type="entry name" value="Methyltransf_25"/>
</dbReference>
<evidence type="ECO:0000313" key="4">
    <source>
        <dbReference type="Proteomes" id="UP000321034"/>
    </source>
</evidence>
<dbReference type="Gene3D" id="3.40.50.150">
    <property type="entry name" value="Vaccinia Virus protein VP39"/>
    <property type="match status" value="1"/>
</dbReference>
<dbReference type="InterPro" id="IPR029063">
    <property type="entry name" value="SAM-dependent_MTases_sf"/>
</dbReference>
<accession>A0A5C8I1G1</accession>
<dbReference type="OrthoDB" id="9786503at2"/>
<dbReference type="RefSeq" id="WP_147893548.1">
    <property type="nucleotide sequence ID" value="NZ_BAAANR010000001.1"/>
</dbReference>
<organism evidence="3 4">
    <name type="scientific">Microbacterium hatanonis</name>
    <dbReference type="NCBI Taxonomy" id="404366"/>
    <lineage>
        <taxon>Bacteria</taxon>
        <taxon>Bacillati</taxon>
        <taxon>Actinomycetota</taxon>
        <taxon>Actinomycetes</taxon>
        <taxon>Micrococcales</taxon>
        <taxon>Microbacteriaceae</taxon>
        <taxon>Microbacterium</taxon>
    </lineage>
</organism>
<protein>
    <submittedName>
        <fullName evidence="3">Class I SAM-dependent methyltransferase</fullName>
    </submittedName>
</protein>
<keyword evidence="4" id="KW-1185">Reference proteome</keyword>
<proteinExistence type="predicted"/>
<dbReference type="SUPFAM" id="SSF53335">
    <property type="entry name" value="S-adenosyl-L-methionine-dependent methyltransferases"/>
    <property type="match status" value="1"/>
</dbReference>